<organism evidence="12 13">
    <name type="scientific">Halocaridina rubra</name>
    <name type="common">Hawaiian red shrimp</name>
    <dbReference type="NCBI Taxonomy" id="373956"/>
    <lineage>
        <taxon>Eukaryota</taxon>
        <taxon>Metazoa</taxon>
        <taxon>Ecdysozoa</taxon>
        <taxon>Arthropoda</taxon>
        <taxon>Crustacea</taxon>
        <taxon>Multicrustacea</taxon>
        <taxon>Malacostraca</taxon>
        <taxon>Eumalacostraca</taxon>
        <taxon>Eucarida</taxon>
        <taxon>Decapoda</taxon>
        <taxon>Pleocyemata</taxon>
        <taxon>Caridea</taxon>
        <taxon>Atyoidea</taxon>
        <taxon>Atyidae</taxon>
        <taxon>Halocaridina</taxon>
    </lineage>
</organism>
<feature type="active site" description="Proton donor 2" evidence="6">
    <location>
        <position position="198"/>
    </location>
</feature>
<dbReference type="PROSITE" id="PS52011">
    <property type="entry name" value="PEPTIDASE_M2"/>
    <property type="match status" value="1"/>
</dbReference>
<dbReference type="GO" id="GO:0008237">
    <property type="term" value="F:metallopeptidase activity"/>
    <property type="evidence" value="ECO:0007669"/>
    <property type="project" value="UniProtKB-KW"/>
</dbReference>
<dbReference type="InterPro" id="IPR001548">
    <property type="entry name" value="Peptidase_M2"/>
</dbReference>
<dbReference type="SUPFAM" id="SSF55486">
    <property type="entry name" value="Metalloproteases ('zincins'), catalytic domain"/>
    <property type="match status" value="1"/>
</dbReference>
<dbReference type="GO" id="GO:0004180">
    <property type="term" value="F:carboxypeptidase activity"/>
    <property type="evidence" value="ECO:0007669"/>
    <property type="project" value="UniProtKB-KW"/>
</dbReference>
<keyword evidence="13" id="KW-1185">Reference proteome</keyword>
<dbReference type="Gene3D" id="1.10.1370.30">
    <property type="match status" value="1"/>
</dbReference>
<dbReference type="EC" id="3.4.-.-" evidence="11"/>
<feature type="binding site" evidence="9">
    <location>
        <position position="72"/>
    </location>
    <ligand>
        <name>Zn(2+)</name>
        <dbReference type="ChEBI" id="CHEBI:29105"/>
        <label>2</label>
        <note>catalytic</note>
    </ligand>
</feature>
<keyword evidence="4 11" id="KW-0325">Glycoprotein</keyword>
<comment type="caution">
    <text evidence="12">The sequence shown here is derived from an EMBL/GenBank/DDBJ whole genome shotgun (WGS) entry which is preliminary data.</text>
</comment>
<dbReference type="AlphaFoldDB" id="A0AAN9AEX4"/>
<evidence type="ECO:0000256" key="1">
    <source>
        <dbReference type="ARBA" id="ARBA00008139"/>
    </source>
</evidence>
<name>A0AAN9AEX4_HALRR</name>
<feature type="disulfide bond" evidence="8 10">
    <location>
        <begin position="37"/>
        <end position="55"/>
    </location>
</feature>
<keyword evidence="11" id="KW-0121">Carboxypeptidase</keyword>
<evidence type="ECO:0000256" key="11">
    <source>
        <dbReference type="RuleBase" id="RU361144"/>
    </source>
</evidence>
<feature type="active site" description="Proton acceptor 1" evidence="5">
    <location>
        <position position="69"/>
    </location>
</feature>
<evidence type="ECO:0000256" key="5">
    <source>
        <dbReference type="PIRSR" id="PIRSR601548-1"/>
    </source>
</evidence>
<reference evidence="12 13" key="1">
    <citation type="submission" date="2023-11" db="EMBL/GenBank/DDBJ databases">
        <title>Halocaridina rubra genome assembly.</title>
        <authorList>
            <person name="Smith C."/>
        </authorList>
    </citation>
    <scope>NUCLEOTIDE SEQUENCE [LARGE SCALE GENOMIC DNA]</scope>
    <source>
        <strain evidence="12">EP-1</strain>
        <tissue evidence="12">Whole</tissue>
    </source>
</reference>
<protein>
    <recommendedName>
        <fullName evidence="11">Angiotensin-converting enzyme</fullName>
        <ecNumber evidence="11">3.4.-.-</ecNumber>
    </recommendedName>
</protein>
<dbReference type="Pfam" id="PF01401">
    <property type="entry name" value="Peptidase_M2"/>
    <property type="match status" value="1"/>
</dbReference>
<feature type="binding site" evidence="7">
    <location>
        <position position="68"/>
    </location>
    <ligand>
        <name>Zn(2+)</name>
        <dbReference type="ChEBI" id="CHEBI:29105"/>
        <label>1</label>
        <note>catalytic</note>
    </ligand>
</feature>
<keyword evidence="11" id="KW-0645">Protease</keyword>
<evidence type="ECO:0000313" key="12">
    <source>
        <dbReference type="EMBL" id="KAK7082147.1"/>
    </source>
</evidence>
<dbReference type="PANTHER" id="PTHR10514">
    <property type="entry name" value="ANGIOTENSIN-CONVERTING ENZYME"/>
    <property type="match status" value="1"/>
</dbReference>
<comment type="cofactor">
    <cofactor evidence="11">
        <name>Zn(2+)</name>
        <dbReference type="ChEBI" id="CHEBI:29105"/>
    </cofactor>
    <text evidence="11">Binds 1 zinc ion per subunit.</text>
</comment>
<feature type="active site" description="Proton acceptor 2" evidence="6">
    <location>
        <position position="69"/>
    </location>
</feature>
<dbReference type="PANTHER" id="PTHR10514:SF27">
    <property type="entry name" value="ANGIOTENSIN-CONVERTING ENZYME"/>
    <property type="match status" value="1"/>
</dbReference>
<dbReference type="Proteomes" id="UP001381693">
    <property type="component" value="Unassembled WGS sequence"/>
</dbReference>
<evidence type="ECO:0000256" key="2">
    <source>
        <dbReference type="ARBA" id="ARBA00022729"/>
    </source>
</evidence>
<evidence type="ECO:0000256" key="8">
    <source>
        <dbReference type="PIRSR" id="PIRSR601548-4"/>
    </source>
</evidence>
<sequence length="254" mass="29492">MFELSDDFFASLNLTRMPDSFWENSLLEKPEDRNVNCHPSAFDFCNGKDFRIKQCTIVNMEDLVVAHHEMGHIQYYLQYKDLPIAYREGANPGFHEAVGDTLALSVATPKHLHKIGLLETLNEDEEANINFLLETAINKIVFLPFAFVMATWRWRVFDGTYGERDWNCGWWDLRYEIQGVKPPVTRTEEDFDPAAKYHVAINKEYIKYFVSYIFQFQFHKALCLKAGEYNPNDPTKPLHKCDIYQSTEAGNALG</sequence>
<dbReference type="EMBL" id="JAXCGZ010004165">
    <property type="protein sequence ID" value="KAK7082147.1"/>
    <property type="molecule type" value="Genomic_DNA"/>
</dbReference>
<feature type="active site" description="Proton donor 1" evidence="5">
    <location>
        <position position="198"/>
    </location>
</feature>
<evidence type="ECO:0000256" key="10">
    <source>
        <dbReference type="PROSITE-ProRule" id="PRU01355"/>
    </source>
</evidence>
<keyword evidence="3 8" id="KW-1015">Disulfide bond</keyword>
<proteinExistence type="inferred from homology"/>
<accession>A0AAN9AEX4</accession>
<feature type="disulfide bond" evidence="8 10">
    <location>
        <begin position="223"/>
        <end position="241"/>
    </location>
</feature>
<dbReference type="GO" id="GO:0046872">
    <property type="term" value="F:metal ion binding"/>
    <property type="evidence" value="ECO:0007669"/>
    <property type="project" value="UniProtKB-KW"/>
</dbReference>
<evidence type="ECO:0000313" key="13">
    <source>
        <dbReference type="Proteomes" id="UP001381693"/>
    </source>
</evidence>
<evidence type="ECO:0000256" key="9">
    <source>
        <dbReference type="PIRSR" id="PIRSR601548-8"/>
    </source>
</evidence>
<gene>
    <name evidence="12" type="ORF">SK128_006172</name>
</gene>
<evidence type="ECO:0000256" key="4">
    <source>
        <dbReference type="ARBA" id="ARBA00023180"/>
    </source>
</evidence>
<keyword evidence="11" id="KW-0482">Metalloprotease</keyword>
<keyword evidence="7 11" id="KW-0862">Zinc</keyword>
<evidence type="ECO:0000256" key="7">
    <source>
        <dbReference type="PIRSR" id="PIRSR601548-3"/>
    </source>
</evidence>
<dbReference type="GO" id="GO:0008241">
    <property type="term" value="F:peptidyl-dipeptidase activity"/>
    <property type="evidence" value="ECO:0007669"/>
    <property type="project" value="InterPro"/>
</dbReference>
<feature type="binding site" evidence="9">
    <location>
        <position position="96"/>
    </location>
    <ligand>
        <name>Zn(2+)</name>
        <dbReference type="ChEBI" id="CHEBI:29105"/>
        <label>2</label>
        <note>catalytic</note>
    </ligand>
</feature>
<comment type="similarity">
    <text evidence="1 10 11">Belongs to the peptidase M2 family.</text>
</comment>
<dbReference type="GO" id="GO:0006508">
    <property type="term" value="P:proteolysis"/>
    <property type="evidence" value="ECO:0007669"/>
    <property type="project" value="UniProtKB-KW"/>
</dbReference>
<comment type="caution">
    <text evidence="10">Lacks conserved residue(s) required for the propagation of feature annotation.</text>
</comment>
<keyword evidence="7 11" id="KW-0479">Metal-binding</keyword>
<dbReference type="GO" id="GO:0005886">
    <property type="term" value="C:plasma membrane"/>
    <property type="evidence" value="ECO:0007669"/>
    <property type="project" value="TreeGrafter"/>
</dbReference>
<dbReference type="CDD" id="cd06461">
    <property type="entry name" value="M2_ACE"/>
    <property type="match status" value="1"/>
</dbReference>
<feature type="binding site" evidence="7">
    <location>
        <position position="72"/>
    </location>
    <ligand>
        <name>Zn(2+)</name>
        <dbReference type="ChEBI" id="CHEBI:29105"/>
        <label>1</label>
        <note>catalytic</note>
    </ligand>
</feature>
<keyword evidence="11" id="KW-0378">Hydrolase</keyword>
<keyword evidence="2" id="KW-0732">Signal</keyword>
<dbReference type="PRINTS" id="PR00791">
    <property type="entry name" value="PEPDIPTASEA"/>
</dbReference>
<feature type="non-terminal residue" evidence="12">
    <location>
        <position position="254"/>
    </location>
</feature>
<feature type="binding site" evidence="7">
    <location>
        <position position="96"/>
    </location>
    <ligand>
        <name>Zn(2+)</name>
        <dbReference type="ChEBI" id="CHEBI:29105"/>
        <label>1</label>
        <note>catalytic</note>
    </ligand>
</feature>
<evidence type="ECO:0000256" key="3">
    <source>
        <dbReference type="ARBA" id="ARBA00023157"/>
    </source>
</evidence>
<evidence type="ECO:0000256" key="6">
    <source>
        <dbReference type="PIRSR" id="PIRSR601548-11"/>
    </source>
</evidence>
<feature type="binding site" evidence="9">
    <location>
        <position position="68"/>
    </location>
    <ligand>
        <name>Zn(2+)</name>
        <dbReference type="ChEBI" id="CHEBI:29105"/>
        <label>2</label>
        <note>catalytic</note>
    </ligand>
</feature>